<dbReference type="GO" id="GO:0003677">
    <property type="term" value="F:DNA binding"/>
    <property type="evidence" value="ECO:0007669"/>
    <property type="project" value="UniProtKB-KW"/>
</dbReference>
<reference evidence="5 6" key="1">
    <citation type="submission" date="2019-10" db="EMBL/GenBank/DDBJ databases">
        <title>Deinococcus sp. isolated from soil.</title>
        <authorList>
            <person name="Li Y."/>
            <person name="Wang J."/>
        </authorList>
    </citation>
    <scope>NUCLEOTIDE SEQUENCE [LARGE SCALE GENOMIC DNA]</scope>
    <source>
        <strain evidence="5 6">SDU3-2</strain>
    </source>
</reference>
<comment type="caution">
    <text evidence="5">The sequence shown here is derived from an EMBL/GenBank/DDBJ whole genome shotgun (WGS) entry which is preliminary data.</text>
</comment>
<evidence type="ECO:0000259" key="4">
    <source>
        <dbReference type="PROSITE" id="PS50987"/>
    </source>
</evidence>
<evidence type="ECO:0000256" key="3">
    <source>
        <dbReference type="ARBA" id="ARBA00023163"/>
    </source>
</evidence>
<keyword evidence="3" id="KW-0804">Transcription</keyword>
<dbReference type="Proteomes" id="UP000484842">
    <property type="component" value="Unassembled WGS sequence"/>
</dbReference>
<dbReference type="Pfam" id="PF01022">
    <property type="entry name" value="HTH_5"/>
    <property type="match status" value="1"/>
</dbReference>
<keyword evidence="2" id="KW-0238">DNA-binding</keyword>
<dbReference type="InterPro" id="IPR036388">
    <property type="entry name" value="WH-like_DNA-bd_sf"/>
</dbReference>
<dbReference type="SMART" id="SM00418">
    <property type="entry name" value="HTH_ARSR"/>
    <property type="match status" value="1"/>
</dbReference>
<dbReference type="Gene3D" id="1.10.10.10">
    <property type="entry name" value="Winged helix-like DNA-binding domain superfamily/Winged helix DNA-binding domain"/>
    <property type="match status" value="1"/>
</dbReference>
<dbReference type="InterPro" id="IPR036390">
    <property type="entry name" value="WH_DNA-bd_sf"/>
</dbReference>
<evidence type="ECO:0000313" key="6">
    <source>
        <dbReference type="Proteomes" id="UP000484842"/>
    </source>
</evidence>
<dbReference type="PROSITE" id="PS50987">
    <property type="entry name" value="HTH_ARSR_2"/>
    <property type="match status" value="1"/>
</dbReference>
<evidence type="ECO:0000313" key="5">
    <source>
        <dbReference type="EMBL" id="MPY68163.1"/>
    </source>
</evidence>
<organism evidence="5 6">
    <name type="scientific">Deinococcus terrestris</name>
    <dbReference type="NCBI Taxonomy" id="2651870"/>
    <lineage>
        <taxon>Bacteria</taxon>
        <taxon>Thermotogati</taxon>
        <taxon>Deinococcota</taxon>
        <taxon>Deinococci</taxon>
        <taxon>Deinococcales</taxon>
        <taxon>Deinococcaceae</taxon>
        <taxon>Deinococcus</taxon>
    </lineage>
</organism>
<sequence>MTAAASPEPQTLTVLKALANNIRYEIVRILARGERCVCDLEAALNLPQSKVSYHLAALRDAGLIVGEQRGKNSFYRLLPEPLYLLGGELLRDIYLAELPLTYQSGPVC</sequence>
<dbReference type="PANTHER" id="PTHR33154">
    <property type="entry name" value="TRANSCRIPTIONAL REGULATOR, ARSR FAMILY"/>
    <property type="match status" value="1"/>
</dbReference>
<evidence type="ECO:0000256" key="2">
    <source>
        <dbReference type="ARBA" id="ARBA00023125"/>
    </source>
</evidence>
<proteinExistence type="predicted"/>
<dbReference type="PRINTS" id="PR00778">
    <property type="entry name" value="HTHARSR"/>
</dbReference>
<dbReference type="EMBL" id="WBSL01000016">
    <property type="protein sequence ID" value="MPY68163.1"/>
    <property type="molecule type" value="Genomic_DNA"/>
</dbReference>
<name>A0A7X1NYP5_9DEIO</name>
<dbReference type="RefSeq" id="WP_152872470.1">
    <property type="nucleotide sequence ID" value="NZ_WBSL01000016.1"/>
</dbReference>
<dbReference type="InterPro" id="IPR051081">
    <property type="entry name" value="HTH_MetalResp_TranReg"/>
</dbReference>
<gene>
    <name evidence="5" type="ORF">F8S09_16025</name>
</gene>
<dbReference type="PANTHER" id="PTHR33154:SF18">
    <property type="entry name" value="ARSENICAL RESISTANCE OPERON REPRESSOR"/>
    <property type="match status" value="1"/>
</dbReference>
<keyword evidence="6" id="KW-1185">Reference proteome</keyword>
<dbReference type="AlphaFoldDB" id="A0A7X1NYP5"/>
<protein>
    <submittedName>
        <fullName evidence="5">Winged helix-turn-helix transcriptional regulator</fullName>
    </submittedName>
</protein>
<feature type="domain" description="HTH arsR-type" evidence="4">
    <location>
        <begin position="3"/>
        <end position="97"/>
    </location>
</feature>
<dbReference type="GO" id="GO:0003700">
    <property type="term" value="F:DNA-binding transcription factor activity"/>
    <property type="evidence" value="ECO:0007669"/>
    <property type="project" value="InterPro"/>
</dbReference>
<dbReference type="InterPro" id="IPR011991">
    <property type="entry name" value="ArsR-like_HTH"/>
</dbReference>
<accession>A0A7X1NYP5</accession>
<dbReference type="NCBIfam" id="NF033788">
    <property type="entry name" value="HTH_metalloreg"/>
    <property type="match status" value="1"/>
</dbReference>
<dbReference type="CDD" id="cd00090">
    <property type="entry name" value="HTH_ARSR"/>
    <property type="match status" value="1"/>
</dbReference>
<keyword evidence="1" id="KW-0805">Transcription regulation</keyword>
<dbReference type="InterPro" id="IPR001845">
    <property type="entry name" value="HTH_ArsR_DNA-bd_dom"/>
</dbReference>
<dbReference type="SUPFAM" id="SSF46785">
    <property type="entry name" value="Winged helix' DNA-binding domain"/>
    <property type="match status" value="1"/>
</dbReference>
<evidence type="ECO:0000256" key="1">
    <source>
        <dbReference type="ARBA" id="ARBA00023015"/>
    </source>
</evidence>